<feature type="region of interest" description="Disordered" evidence="1">
    <location>
        <begin position="871"/>
        <end position="970"/>
    </location>
</feature>
<evidence type="ECO:0000313" key="5">
    <source>
        <dbReference type="EMBL" id="PSN61949.1"/>
    </source>
</evidence>
<dbReference type="PANTHER" id="PTHR28221">
    <property type="entry name" value="RNA POLYMERASE I-SPECIFIC TRANSCRIPTION INITIATION FACTOR RRN6"/>
    <property type="match status" value="1"/>
</dbReference>
<feature type="domain" description="RRN6 K-rich C-terminal" evidence="3">
    <location>
        <begin position="841"/>
        <end position="964"/>
    </location>
</feature>
<dbReference type="InterPro" id="IPR048537">
    <property type="entry name" value="RRN6_HB"/>
</dbReference>
<dbReference type="InterPro" id="IPR036322">
    <property type="entry name" value="WD40_repeat_dom_sf"/>
</dbReference>
<dbReference type="SUPFAM" id="SSF50978">
    <property type="entry name" value="WD40 repeat-like"/>
    <property type="match status" value="1"/>
</dbReference>
<dbReference type="GO" id="GO:0070860">
    <property type="term" value="C:RNA polymerase I core factor complex"/>
    <property type="evidence" value="ECO:0007669"/>
    <property type="project" value="TreeGrafter"/>
</dbReference>
<evidence type="ECO:0000259" key="3">
    <source>
        <dbReference type="Pfam" id="PF20639"/>
    </source>
</evidence>
<dbReference type="OrthoDB" id="4090074at2759"/>
<dbReference type="GO" id="GO:0042790">
    <property type="term" value="P:nucleolar large rRNA transcription by RNA polymerase I"/>
    <property type="evidence" value="ECO:0007669"/>
    <property type="project" value="TreeGrafter"/>
</dbReference>
<dbReference type="InterPro" id="IPR019350">
    <property type="entry name" value="RNA_pol_I-sp_TIF_RRN6-like"/>
</dbReference>
<name>A0A2T2N966_CORCC</name>
<dbReference type="InterPro" id="IPR048536">
    <property type="entry name" value="Rrn6_K-rich"/>
</dbReference>
<evidence type="ECO:0000259" key="2">
    <source>
        <dbReference type="Pfam" id="PF10214"/>
    </source>
</evidence>
<dbReference type="GO" id="GO:0001163">
    <property type="term" value="F:RNA polymerase I transcription regulatory region sequence-specific DNA binding"/>
    <property type="evidence" value="ECO:0007669"/>
    <property type="project" value="TreeGrafter"/>
</dbReference>
<dbReference type="Pfam" id="PF20640">
    <property type="entry name" value="Rrn6_HB"/>
    <property type="match status" value="1"/>
</dbReference>
<feature type="domain" description="RRN6 beta-propeller" evidence="2">
    <location>
        <begin position="101"/>
        <end position="465"/>
    </location>
</feature>
<dbReference type="Gene3D" id="2.40.160.20">
    <property type="match status" value="1"/>
</dbReference>
<sequence>MADSTLNYGHFGQATYRLENSDWSFTRQTRGDSLKPLGTWSSTLSPTVHFETTQDAAAPRSTQRAARKLARQFPHLAAAADILHEDAIVSAAATSTTASYDPSIGDLLSFGSIALDGHFWHPRRVAALATGEGGNILRLVLLQRERQGWEGDKSVWIEGPTLAESESGYWNEDATAIQQVCFAQSEDRSSFLAVRLLQQTVLFRPTYYHRRKPACQSKYYRLPPSTIDLRPILRINIGQTGGAPHADVAFNPDFQRQFAIIDQKGAWSVWDIEDGQRRGKYSVARVVHGTIQNSRSEPRTTSEKSAREDGWARLSWIGDTSTLAVCNRRELAVFNIKSGSPTPLRCTRLISKRSPNWILDLKRHPRRKDQFFVLTSKRLFLLGVTCMGDVVESARAAVGTHILLSWRHFRDYEDTSLQLCPYITSDQETYVVVHSKFNSVTTVFTFLEDDSGATTSKADPVLLNLEGGLSNPTTQSPRITKLHVEQLQFDGHERETTVGPGRMYMANNVKFFRVIAFSADRSVHQLLLYSYEPSMKGPPQMFVALTIWNKIIHPRRTVPATEECVSDVDIVDSEGLDYSQVPTFKSPLHPPKHARGHGSRSYRSATNYAFLYRALADTTHNIAVEETADVTEVIAKAKKMLVEFVDVDDIPIGTLIEIAGRSLLVSDVDEASSKLQEIFPQEAHSDIRALQSIASRHVIGLNTADSPASPTIASLYDVILQTWVASLPRHIPISIRQRKERLARRIAAEVILASSRIREPEFRISSHYGLNQDGAVVSLPTLPASEGLWPSSQPSSSILPSSSLPSTPTTPHVPTAMDPLSRLSKHLKVVKQSEPLHSSISQILSHWQPSSDPSAYDWKAIERSIDDELELEEEGSQAKREKVKRKRERLEKRQRREDELMREKTTSQSQFPRSSPGPFLGAPSMLSSQPQSQGQPQDLPGGFVVQSQVEPGKHGGRPAKKKKLKTSRHSACISKSKVRRILRSSVIPLLINMTGFPTLQPAFTVRVDIDAPLAVGAQAGSPLVVVPMLSGTVKSEPGFEPALDAELHGVGYDYIHNDADGGNMRLDVRSQVKTQDGAILAMYYKGTVKLTAGVQALLSGKPDAKTTDYGDSFVTFTFETGSEKYKELENGTYVAAGHFVKEPGQKGLIVEYKVSKAVYKG</sequence>
<evidence type="ECO:0000313" key="6">
    <source>
        <dbReference type="Proteomes" id="UP000240883"/>
    </source>
</evidence>
<feature type="compositionally biased region" description="Basic and acidic residues" evidence="1">
    <location>
        <begin position="888"/>
        <end position="905"/>
    </location>
</feature>
<evidence type="ECO:0000256" key="1">
    <source>
        <dbReference type="SAM" id="MobiDB-lite"/>
    </source>
</evidence>
<dbReference type="Pfam" id="PF10214">
    <property type="entry name" value="Rrn6_beta-prop"/>
    <property type="match status" value="1"/>
</dbReference>
<gene>
    <name evidence="5" type="ORF">BS50DRAFT_503556</name>
</gene>
<dbReference type="Pfam" id="PF11578">
    <property type="entry name" value="DUF3237"/>
    <property type="match status" value="1"/>
</dbReference>
<organism evidence="5 6">
    <name type="scientific">Corynespora cassiicola Philippines</name>
    <dbReference type="NCBI Taxonomy" id="1448308"/>
    <lineage>
        <taxon>Eukaryota</taxon>
        <taxon>Fungi</taxon>
        <taxon>Dikarya</taxon>
        <taxon>Ascomycota</taxon>
        <taxon>Pezizomycotina</taxon>
        <taxon>Dothideomycetes</taxon>
        <taxon>Pleosporomycetidae</taxon>
        <taxon>Pleosporales</taxon>
        <taxon>Corynesporascaceae</taxon>
        <taxon>Corynespora</taxon>
    </lineage>
</organism>
<dbReference type="PANTHER" id="PTHR28221:SF2">
    <property type="entry name" value="RNA POLYMERASE I-SPECIFIC TRANSCRIPTION INITIATION FACTOR RRN6"/>
    <property type="match status" value="1"/>
</dbReference>
<accession>A0A2T2N966</accession>
<dbReference type="EMBL" id="KZ678142">
    <property type="protein sequence ID" value="PSN61949.1"/>
    <property type="molecule type" value="Genomic_DNA"/>
</dbReference>
<dbReference type="STRING" id="1448308.A0A2T2N966"/>
<dbReference type="Proteomes" id="UP000240883">
    <property type="component" value="Unassembled WGS sequence"/>
</dbReference>
<feature type="domain" description="RRN6 helical bundle" evidence="4">
    <location>
        <begin position="630"/>
        <end position="754"/>
    </location>
</feature>
<evidence type="ECO:0000259" key="4">
    <source>
        <dbReference type="Pfam" id="PF20640"/>
    </source>
</evidence>
<dbReference type="InterPro" id="IPR048535">
    <property type="entry name" value="RRN6_beta-prop"/>
</dbReference>
<protein>
    <submittedName>
        <fullName evidence="5">Uncharacterized protein</fullName>
    </submittedName>
</protein>
<dbReference type="GO" id="GO:0001179">
    <property type="term" value="F:RNA polymerase I general transcription initiation factor binding"/>
    <property type="evidence" value="ECO:0007669"/>
    <property type="project" value="TreeGrafter"/>
</dbReference>
<dbReference type="AlphaFoldDB" id="A0A2T2N966"/>
<feature type="region of interest" description="Disordered" evidence="1">
    <location>
        <begin position="788"/>
        <end position="818"/>
    </location>
</feature>
<dbReference type="Pfam" id="PF20639">
    <property type="entry name" value="Rrn6_K-rich"/>
    <property type="match status" value="1"/>
</dbReference>
<feature type="compositionally biased region" description="Basic residues" evidence="1">
    <location>
        <begin position="954"/>
        <end position="968"/>
    </location>
</feature>
<reference evidence="5 6" key="1">
    <citation type="journal article" date="2018" name="Front. Microbiol.">
        <title>Genome-Wide Analysis of Corynespora cassiicola Leaf Fall Disease Putative Effectors.</title>
        <authorList>
            <person name="Lopez D."/>
            <person name="Ribeiro S."/>
            <person name="Label P."/>
            <person name="Fumanal B."/>
            <person name="Venisse J.S."/>
            <person name="Kohler A."/>
            <person name="de Oliveira R.R."/>
            <person name="Labutti K."/>
            <person name="Lipzen A."/>
            <person name="Lail K."/>
            <person name="Bauer D."/>
            <person name="Ohm R.A."/>
            <person name="Barry K.W."/>
            <person name="Spatafora J."/>
            <person name="Grigoriev I.V."/>
            <person name="Martin F.M."/>
            <person name="Pujade-Renaud V."/>
        </authorList>
    </citation>
    <scope>NUCLEOTIDE SEQUENCE [LARGE SCALE GENOMIC DNA]</scope>
    <source>
        <strain evidence="5 6">Philippines</strain>
    </source>
</reference>
<keyword evidence="6" id="KW-1185">Reference proteome</keyword>
<feature type="compositionally biased region" description="Low complexity" evidence="1">
    <location>
        <begin position="926"/>
        <end position="942"/>
    </location>
</feature>
<proteinExistence type="predicted"/>
<feature type="compositionally biased region" description="Low complexity" evidence="1">
    <location>
        <begin position="790"/>
        <end position="810"/>
    </location>
</feature>